<organism evidence="17 18">
    <name type="scientific">Heyndrickxia coagulans</name>
    <name type="common">Weizmannia coagulans</name>
    <dbReference type="NCBI Taxonomy" id="1398"/>
    <lineage>
        <taxon>Bacteria</taxon>
        <taxon>Bacillati</taxon>
        <taxon>Bacillota</taxon>
        <taxon>Bacilli</taxon>
        <taxon>Bacillales</taxon>
        <taxon>Bacillaceae</taxon>
        <taxon>Heyndrickxia</taxon>
    </lineage>
</organism>
<dbReference type="InterPro" id="IPR006276">
    <property type="entry name" value="Cobalamin-indep_Met_synthase"/>
</dbReference>
<keyword evidence="7 11" id="KW-0479">Metal-binding</keyword>
<dbReference type="Gene3D" id="3.20.20.210">
    <property type="match status" value="2"/>
</dbReference>
<evidence type="ECO:0000256" key="11">
    <source>
        <dbReference type="HAMAP-Rule" id="MF_00172"/>
    </source>
</evidence>
<feature type="binding site" evidence="11 12">
    <location>
        <begin position="522"/>
        <end position="523"/>
    </location>
    <ligand>
        <name>5-methyltetrahydropteroyltri-L-glutamate</name>
        <dbReference type="ChEBI" id="CHEBI:58207"/>
    </ligand>
</feature>
<proteinExistence type="inferred from homology"/>
<feature type="domain" description="Cobalamin-independent methionine synthase MetE N-terminal" evidence="16">
    <location>
        <begin position="6"/>
        <end position="313"/>
    </location>
</feature>
<feature type="binding site" evidence="11 12">
    <location>
        <position position="606"/>
    </location>
    <ligand>
        <name>L-methionine</name>
        <dbReference type="ChEBI" id="CHEBI:57844"/>
    </ligand>
</feature>
<evidence type="ECO:0000256" key="1">
    <source>
        <dbReference type="ARBA" id="ARBA00002777"/>
    </source>
</evidence>
<evidence type="ECO:0000256" key="8">
    <source>
        <dbReference type="ARBA" id="ARBA00022737"/>
    </source>
</evidence>
<comment type="cofactor">
    <cofactor evidence="11">
        <name>Zn(2+)</name>
        <dbReference type="ChEBI" id="CHEBI:29105"/>
    </cofactor>
    <text evidence="11">Binds 1 zinc ion per subunit.</text>
</comment>
<evidence type="ECO:0000256" key="13">
    <source>
        <dbReference type="PIRSR" id="PIRSR000382-2"/>
    </source>
</evidence>
<evidence type="ECO:0000256" key="2">
    <source>
        <dbReference type="ARBA" id="ARBA00004681"/>
    </source>
</evidence>
<dbReference type="NCBIfam" id="TIGR01371">
    <property type="entry name" value="met_syn_B12ind"/>
    <property type="match status" value="1"/>
</dbReference>
<evidence type="ECO:0000256" key="4">
    <source>
        <dbReference type="ARBA" id="ARBA00022603"/>
    </source>
</evidence>
<dbReference type="CDD" id="cd03311">
    <property type="entry name" value="CIMS_C_terminal_like"/>
    <property type="match status" value="1"/>
</dbReference>
<name>A0AAW7CIA2_HEYCO</name>
<evidence type="ECO:0000256" key="10">
    <source>
        <dbReference type="ARBA" id="ARBA00023167"/>
    </source>
</evidence>
<keyword evidence="5 11" id="KW-0028">Amino-acid biosynthesis</keyword>
<comment type="similarity">
    <text evidence="3 11">Belongs to the vitamin-B12 independent methionine synthase family.</text>
</comment>
<evidence type="ECO:0000256" key="7">
    <source>
        <dbReference type="ARBA" id="ARBA00022723"/>
    </source>
</evidence>
<dbReference type="SUPFAM" id="SSF51726">
    <property type="entry name" value="UROD/MetE-like"/>
    <property type="match status" value="2"/>
</dbReference>
<dbReference type="GO" id="GO:0008270">
    <property type="term" value="F:zinc ion binding"/>
    <property type="evidence" value="ECO:0007669"/>
    <property type="project" value="InterPro"/>
</dbReference>
<feature type="binding site" evidence="11">
    <location>
        <begin position="18"/>
        <end position="21"/>
    </location>
    <ligand>
        <name>5-methyltetrahydropteroyltri-L-glutamate</name>
        <dbReference type="ChEBI" id="CHEBI:58207"/>
    </ligand>
</feature>
<feature type="active site" description="Proton donor" evidence="11 14">
    <location>
        <position position="701"/>
    </location>
</feature>
<dbReference type="InterPro" id="IPR002629">
    <property type="entry name" value="Met_Synth_C/arc"/>
</dbReference>
<dbReference type="Proteomes" id="UP001223084">
    <property type="component" value="Unassembled WGS sequence"/>
</dbReference>
<feature type="domain" description="Cobalamin-independent methionine synthase MetE C-terminal/archaeal" evidence="15">
    <location>
        <begin position="433"/>
        <end position="755"/>
    </location>
</feature>
<feature type="binding site" evidence="11">
    <location>
        <position position="733"/>
    </location>
    <ligand>
        <name>Zn(2+)</name>
        <dbReference type="ChEBI" id="CHEBI:29105"/>
        <note>catalytic</note>
    </ligand>
</feature>
<dbReference type="NCBIfam" id="NF003556">
    <property type="entry name" value="PRK05222.1"/>
    <property type="match status" value="1"/>
</dbReference>
<dbReference type="AlphaFoldDB" id="A0AAW7CIA2"/>
<dbReference type="PIRSF" id="PIRSF000382">
    <property type="entry name" value="MeTrfase_B12_ind"/>
    <property type="match status" value="1"/>
</dbReference>
<evidence type="ECO:0000313" key="17">
    <source>
        <dbReference type="EMBL" id="MDL5041894.1"/>
    </source>
</evidence>
<evidence type="ECO:0000256" key="14">
    <source>
        <dbReference type="PIRSR" id="PIRSR000382-3"/>
    </source>
</evidence>
<feature type="binding site" evidence="11">
    <location>
        <position position="612"/>
    </location>
    <ligand>
        <name>5-methyltetrahydropteroyltri-L-glutamate</name>
        <dbReference type="ChEBI" id="CHEBI:58207"/>
    </ligand>
</feature>
<evidence type="ECO:0000256" key="12">
    <source>
        <dbReference type="PIRSR" id="PIRSR000382-1"/>
    </source>
</evidence>
<gene>
    <name evidence="11 17" type="primary">metE</name>
    <name evidence="17" type="ORF">QN341_12770</name>
</gene>
<feature type="binding site" evidence="11">
    <location>
        <position position="672"/>
    </location>
    <ligand>
        <name>Zn(2+)</name>
        <dbReference type="ChEBI" id="CHEBI:29105"/>
        <note>catalytic</note>
    </ligand>
</feature>
<feature type="binding site" evidence="12">
    <location>
        <position position="21"/>
    </location>
    <ligand>
        <name>5-methyltetrahydropteroyltri-L-glutamate</name>
        <dbReference type="ChEBI" id="CHEBI:58207"/>
    </ligand>
</feature>
<feature type="binding site" evidence="11 12">
    <location>
        <begin position="438"/>
        <end position="440"/>
    </location>
    <ligand>
        <name>L-methionine</name>
        <dbReference type="ChEBI" id="CHEBI:57844"/>
    </ligand>
</feature>
<dbReference type="CDD" id="cd03312">
    <property type="entry name" value="CIMS_N_terminal_like"/>
    <property type="match status" value="1"/>
</dbReference>
<protein>
    <recommendedName>
        <fullName evidence="11">5-methyltetrahydropteroyltriglutamate--homocysteine methyltransferase</fullName>
        <ecNumber evidence="11">2.1.1.14</ecNumber>
    </recommendedName>
    <alternativeName>
        <fullName evidence="11">Cobalamin-independent methionine synthase</fullName>
    </alternativeName>
    <alternativeName>
        <fullName evidence="11">Methionine synthase, vitamin-B12 independent isozyme</fullName>
    </alternativeName>
</protein>
<dbReference type="HAMAP" id="MF_00172">
    <property type="entry name" value="Meth_synth"/>
    <property type="match status" value="1"/>
</dbReference>
<evidence type="ECO:0000313" key="18">
    <source>
        <dbReference type="Proteomes" id="UP001223084"/>
    </source>
</evidence>
<feature type="binding site" evidence="11">
    <location>
        <position position="648"/>
    </location>
    <ligand>
        <name>Zn(2+)</name>
        <dbReference type="ChEBI" id="CHEBI:29105"/>
        <note>catalytic</note>
    </ligand>
</feature>
<evidence type="ECO:0000256" key="5">
    <source>
        <dbReference type="ARBA" id="ARBA00022605"/>
    </source>
</evidence>
<keyword evidence="9 11" id="KW-0862">Zinc</keyword>
<sequence length="765" mass="87558">MSKVKSSNLGYPRIGEKREWKQALEQFWSKKLSEEAFLKRVKELRLSYLEKQKNSGIDLIPIGDFSLYDHILDTSVLFGLIPERFHHQNGAVSLDTYFSIARGNSDAVASEMTKWFNTNYHYIVPEINAGTQPYITENRLLNLYLEAKQELDIDGKPVIVGPVTLLKLSKGFEKKDFPNLLRSLIPLYIEVFADLQRAGATWIQVDEPILSTTLDKEELGCFKETYEAFHQAVPNLNILLQTYFESIDHYQDVTALPVQGIGLDFVYDGGANLESLKKYGFPEDKVLAAGMVDGRNIWRTDLDEALHQVNDLLHFVDQERLWIQPSCSLQHVPVTVRQENGLEPVLKNAISFADEKLKEVVALVKGVNEGRDAILEEIKESKEAIQALNRSSHRNIDSVKAEIQSLGNSMPARPLPFSKRQAIQEKKWQLPLLPTTTIGSLPQTKEIRSARKKWRKGEWTESQYEQFIQQNIEKWIKIQEDLGIDVLVHGEFERNDMVEYFGEKLRGFAFTRFAWVQSYGSRCVKPPIIFGDVDLESPMTVKESTYAQSLTTRPVKGMLTGPVTIYNWSFVRNDISQFDVFKQIALALKKEIQALEENEIRMIQVDEPAIREGLPLKEEKKGKYLHDAVYAFRLATSYVENSTQIHTHMCYSEFDEIIDAIDQLDADVISIEAARSHGEIISTFEDHQYDKGIGLGVYDIHSPRIPSVEEIKTSIERALRVIDPKLFWINPDCGLKTRKPEETIPALKNLVQATKEVREKHLQLK</sequence>
<keyword evidence="6 11" id="KW-0808">Transferase</keyword>
<feature type="binding site" evidence="11 12">
    <location>
        <begin position="438"/>
        <end position="440"/>
    </location>
    <ligand>
        <name>L-homocysteine</name>
        <dbReference type="ChEBI" id="CHEBI:58199"/>
    </ligand>
</feature>
<keyword evidence="10 11" id="KW-0486">Methionine biosynthesis</keyword>
<feature type="binding site" evidence="12">
    <location>
        <position position="119"/>
    </location>
    <ligand>
        <name>5-methyltetrahydropteroyltri-L-glutamate</name>
        <dbReference type="ChEBI" id="CHEBI:58207"/>
    </ligand>
</feature>
<comment type="catalytic activity">
    <reaction evidence="11">
        <text>5-methyltetrahydropteroyltri-L-glutamate + L-homocysteine = tetrahydropteroyltri-L-glutamate + L-methionine</text>
        <dbReference type="Rhea" id="RHEA:21196"/>
        <dbReference type="ChEBI" id="CHEBI:57844"/>
        <dbReference type="ChEBI" id="CHEBI:58140"/>
        <dbReference type="ChEBI" id="CHEBI:58199"/>
        <dbReference type="ChEBI" id="CHEBI:58207"/>
        <dbReference type="EC" id="2.1.1.14"/>
    </reaction>
</comment>
<feature type="binding site" evidence="11">
    <location>
        <position position="650"/>
    </location>
    <ligand>
        <name>Zn(2+)</name>
        <dbReference type="ChEBI" id="CHEBI:29105"/>
        <note>catalytic</note>
    </ligand>
</feature>
<comment type="pathway">
    <text evidence="2 11">Amino-acid biosynthesis; L-methionine biosynthesis via de novo pathway; L-methionine from L-homocysteine (MetE route): step 1/1.</text>
</comment>
<feature type="binding site" evidence="11 12">
    <location>
        <position position="491"/>
    </location>
    <ligand>
        <name>L-methionine</name>
        <dbReference type="ChEBI" id="CHEBI:57844"/>
    </ligand>
</feature>
<dbReference type="GO" id="GO:0032259">
    <property type="term" value="P:methylation"/>
    <property type="evidence" value="ECO:0007669"/>
    <property type="project" value="UniProtKB-KW"/>
</dbReference>
<comment type="caution">
    <text evidence="17">The sequence shown here is derived from an EMBL/GenBank/DDBJ whole genome shotgun (WGS) entry which is preliminary data.</text>
</comment>
<dbReference type="Pfam" id="PF01717">
    <property type="entry name" value="Meth_synt_2"/>
    <property type="match status" value="1"/>
</dbReference>
<evidence type="ECO:0000259" key="15">
    <source>
        <dbReference type="Pfam" id="PF01717"/>
    </source>
</evidence>
<feature type="binding site" evidence="11">
    <location>
        <position position="491"/>
    </location>
    <ligand>
        <name>L-homocysteine</name>
        <dbReference type="ChEBI" id="CHEBI:58199"/>
    </ligand>
</feature>
<evidence type="ECO:0000259" key="16">
    <source>
        <dbReference type="Pfam" id="PF08267"/>
    </source>
</evidence>
<feature type="binding site" evidence="13">
    <location>
        <position position="650"/>
    </location>
    <ligand>
        <name>Zn(2+)</name>
        <dbReference type="ChEBI" id="CHEBI:29105"/>
        <label>1</label>
        <note>catalytic</note>
    </ligand>
</feature>
<keyword evidence="4 11" id="KW-0489">Methyltransferase</keyword>
<feature type="binding site" evidence="11">
    <location>
        <position position="114"/>
    </location>
    <ligand>
        <name>5-methyltetrahydropteroyltri-L-glutamate</name>
        <dbReference type="ChEBI" id="CHEBI:58207"/>
    </ligand>
</feature>
<feature type="binding site" evidence="13">
    <location>
        <position position="733"/>
    </location>
    <ligand>
        <name>Zn(2+)</name>
        <dbReference type="ChEBI" id="CHEBI:29105"/>
        <label>1</label>
        <note>catalytic</note>
    </ligand>
</feature>
<feature type="binding site" evidence="11 12">
    <location>
        <position position="568"/>
    </location>
    <ligand>
        <name>5-methyltetrahydropteroyltri-L-glutamate</name>
        <dbReference type="ChEBI" id="CHEBI:58207"/>
    </ligand>
</feature>
<reference evidence="17" key="1">
    <citation type="submission" date="2023-06" db="EMBL/GenBank/DDBJ databases">
        <title>Probiogenomic evaluation and L lactic producing Weizmannia coaggulans BKMTCR2-2 from tree bark.</title>
        <authorList>
            <person name="Mahittikon J."/>
            <person name="Tanasupawat S."/>
        </authorList>
    </citation>
    <scope>NUCLEOTIDE SEQUENCE</scope>
    <source>
        <strain evidence="17">BKMTCR2-2</strain>
    </source>
</reference>
<dbReference type="PANTHER" id="PTHR30519">
    <property type="entry name" value="5-METHYLTETRAHYDROPTEROYLTRIGLUTAMATE--HOMOCYSTEINE METHYLTRANSFERASE"/>
    <property type="match status" value="1"/>
</dbReference>
<feature type="binding site" evidence="13">
    <location>
        <position position="648"/>
    </location>
    <ligand>
        <name>Zn(2+)</name>
        <dbReference type="ChEBI" id="CHEBI:29105"/>
        <label>1</label>
        <note>catalytic</note>
    </ligand>
</feature>
<dbReference type="InterPro" id="IPR013215">
    <property type="entry name" value="Cbl-indep_Met_Synth_N"/>
</dbReference>
<dbReference type="GO" id="GO:0009086">
    <property type="term" value="P:methionine biosynthetic process"/>
    <property type="evidence" value="ECO:0007669"/>
    <property type="project" value="UniProtKB-UniRule"/>
</dbReference>
<comment type="cofactor">
    <cofactor evidence="13">
        <name>Zn(2+)</name>
        <dbReference type="ChEBI" id="CHEBI:29105"/>
    </cofactor>
    <text evidence="13">Binds 2 Zn(2+) ions per subunit.</text>
</comment>
<evidence type="ECO:0000256" key="6">
    <source>
        <dbReference type="ARBA" id="ARBA00022679"/>
    </source>
</evidence>
<evidence type="ECO:0000256" key="9">
    <source>
        <dbReference type="ARBA" id="ARBA00022833"/>
    </source>
</evidence>
<comment type="function">
    <text evidence="1 11">Catalyzes the transfer of a methyl group from 5-methyltetrahydrofolate to homocysteine resulting in methionine formation.</text>
</comment>
<evidence type="ECO:0000256" key="3">
    <source>
        <dbReference type="ARBA" id="ARBA00009553"/>
    </source>
</evidence>
<dbReference type="Pfam" id="PF08267">
    <property type="entry name" value="Meth_synt_1"/>
    <property type="match status" value="1"/>
</dbReference>
<dbReference type="RefSeq" id="WP_285958560.1">
    <property type="nucleotide sequence ID" value="NZ_JASUZX010000002.1"/>
</dbReference>
<feature type="binding site" evidence="11 12">
    <location>
        <position position="606"/>
    </location>
    <ligand>
        <name>L-homocysteine</name>
        <dbReference type="ChEBI" id="CHEBI:58199"/>
    </ligand>
</feature>
<dbReference type="EMBL" id="JASUZX010000002">
    <property type="protein sequence ID" value="MDL5041894.1"/>
    <property type="molecule type" value="Genomic_DNA"/>
</dbReference>
<keyword evidence="8 11" id="KW-0677">Repeat</keyword>
<feature type="binding site" evidence="13">
    <location>
        <position position="672"/>
    </location>
    <ligand>
        <name>Zn(2+)</name>
        <dbReference type="ChEBI" id="CHEBI:29105"/>
        <label>1</label>
        <note>catalytic</note>
    </ligand>
</feature>
<dbReference type="GO" id="GO:0003871">
    <property type="term" value="F:5-methyltetrahydropteroyltriglutamate-homocysteine S-methyltransferase activity"/>
    <property type="evidence" value="ECO:0007669"/>
    <property type="project" value="UniProtKB-UniRule"/>
</dbReference>
<accession>A0AAW7CIA2</accession>
<dbReference type="InterPro" id="IPR038071">
    <property type="entry name" value="UROD/MetE-like_sf"/>
</dbReference>
<dbReference type="EC" id="2.1.1.14" evidence="11"/>